<comment type="similarity">
    <text evidence="1">Belongs to the ABC-2 integral membrane protein family.</text>
</comment>
<evidence type="ECO:0000256" key="3">
    <source>
        <dbReference type="SAM" id="Phobius"/>
    </source>
</evidence>
<protein>
    <submittedName>
        <fullName evidence="4">Capsular biosynthesis protein</fullName>
    </submittedName>
</protein>
<feature type="transmembrane region" description="Helical" evidence="3">
    <location>
        <begin position="153"/>
        <end position="177"/>
    </location>
</feature>
<sequence length="268" mass="29614">MALNFSPNRISMRHALAEQRNIMGAVMLRDLRTRFFNHGLGFLLVPLFPFAHLLALILLNNVTGASFAYGDDINVFLVTGLIPTLSFMYVSRYMSMSLLMNKPMLAYPIIGMLEVVFGRAVLEVLSAIWMATAVGAVFLAVGSNPLPVYPVEAFAAFCVTLLLAVSVGLVVSIITMMSDAFATVWALFLIIFYVASGSFFVVSFLPELALDILSWNPVLHCTEWMRTAYYPGYPDQVLDKGYVVSVAIGMLVLGLLMERVLRHRLLVG</sequence>
<dbReference type="Proteomes" id="UP000305041">
    <property type="component" value="Unassembled WGS sequence"/>
</dbReference>
<keyword evidence="3" id="KW-1133">Transmembrane helix</keyword>
<feature type="transmembrane region" description="Helical" evidence="3">
    <location>
        <begin position="116"/>
        <end position="141"/>
    </location>
</feature>
<evidence type="ECO:0000313" key="4">
    <source>
        <dbReference type="EMBL" id="TLP60282.1"/>
    </source>
</evidence>
<keyword evidence="5" id="KW-1185">Reference proteome</keyword>
<keyword evidence="3" id="KW-0472">Membrane</keyword>
<evidence type="ECO:0000256" key="2">
    <source>
        <dbReference type="ARBA" id="ARBA00022448"/>
    </source>
</evidence>
<dbReference type="PRINTS" id="PR00164">
    <property type="entry name" value="ABC2TRNSPORT"/>
</dbReference>
<reference evidence="4 5" key="1">
    <citation type="submission" date="2019-05" db="EMBL/GenBank/DDBJ databases">
        <title>Draft genome sequence of Pelagicola sp. DSW4-44.</title>
        <authorList>
            <person name="Oh J."/>
        </authorList>
    </citation>
    <scope>NUCLEOTIDE SEQUENCE [LARGE SCALE GENOMIC DNA]</scope>
    <source>
        <strain evidence="4 5">DSW4-44</strain>
    </source>
</reference>
<dbReference type="PANTHER" id="PTHR30413">
    <property type="entry name" value="INNER MEMBRANE TRANSPORT PERMEASE"/>
    <property type="match status" value="1"/>
</dbReference>
<keyword evidence="3" id="KW-0812">Transmembrane</keyword>
<dbReference type="RefSeq" id="WP_138164042.1">
    <property type="nucleotide sequence ID" value="NZ_VAUA01000008.1"/>
</dbReference>
<dbReference type="InterPro" id="IPR000412">
    <property type="entry name" value="ABC_2_transport"/>
</dbReference>
<dbReference type="EMBL" id="VAUA01000008">
    <property type="protein sequence ID" value="TLP60282.1"/>
    <property type="molecule type" value="Genomic_DNA"/>
</dbReference>
<feature type="transmembrane region" description="Helical" evidence="3">
    <location>
        <begin position="74"/>
        <end position="95"/>
    </location>
</feature>
<evidence type="ECO:0000313" key="5">
    <source>
        <dbReference type="Proteomes" id="UP000305041"/>
    </source>
</evidence>
<dbReference type="PANTHER" id="PTHR30413:SF10">
    <property type="entry name" value="CAPSULE POLYSACCHARIDE EXPORT INNER-MEMBRANE PROTEIN CTRC"/>
    <property type="match status" value="1"/>
</dbReference>
<gene>
    <name evidence="4" type="ORF">FEE96_15585</name>
</gene>
<comment type="caution">
    <text evidence="4">The sequence shown here is derived from an EMBL/GenBank/DDBJ whole genome shotgun (WGS) entry which is preliminary data.</text>
</comment>
<accession>A0ABY2URV1</accession>
<keyword evidence="2" id="KW-0813">Transport</keyword>
<proteinExistence type="inferred from homology"/>
<organism evidence="4 5">
    <name type="scientific">Parasedimentitalea maritima</name>
    <dbReference type="NCBI Taxonomy" id="2578117"/>
    <lineage>
        <taxon>Bacteria</taxon>
        <taxon>Pseudomonadati</taxon>
        <taxon>Pseudomonadota</taxon>
        <taxon>Alphaproteobacteria</taxon>
        <taxon>Rhodobacterales</taxon>
        <taxon>Paracoccaceae</taxon>
        <taxon>Parasedimentitalea</taxon>
    </lineage>
</organism>
<feature type="transmembrane region" description="Helical" evidence="3">
    <location>
        <begin position="184"/>
        <end position="205"/>
    </location>
</feature>
<evidence type="ECO:0000256" key="1">
    <source>
        <dbReference type="ARBA" id="ARBA00007783"/>
    </source>
</evidence>
<name>A0ABY2URV1_9RHOB</name>
<feature type="transmembrane region" description="Helical" evidence="3">
    <location>
        <begin position="242"/>
        <end position="261"/>
    </location>
</feature>